<dbReference type="GO" id="GO:0007274">
    <property type="term" value="P:neuromuscular synaptic transmission"/>
    <property type="evidence" value="ECO:0007669"/>
    <property type="project" value="TreeGrafter"/>
</dbReference>
<dbReference type="GO" id="GO:0031594">
    <property type="term" value="C:neuromuscular junction"/>
    <property type="evidence" value="ECO:0007669"/>
    <property type="project" value="TreeGrafter"/>
</dbReference>
<dbReference type="InterPro" id="IPR001060">
    <property type="entry name" value="FCH_dom"/>
</dbReference>
<reference evidence="2" key="1">
    <citation type="submission" date="2019-05" db="EMBL/GenBank/DDBJ databases">
        <title>Annotation for the trematode Paragonimus heterotremus.</title>
        <authorList>
            <person name="Choi Y.-J."/>
        </authorList>
    </citation>
    <scope>NUCLEOTIDE SEQUENCE</scope>
    <source>
        <strain evidence="2">LC</strain>
    </source>
</reference>
<organism evidence="2 3">
    <name type="scientific">Paragonimus heterotremus</name>
    <dbReference type="NCBI Taxonomy" id="100268"/>
    <lineage>
        <taxon>Eukaryota</taxon>
        <taxon>Metazoa</taxon>
        <taxon>Spiralia</taxon>
        <taxon>Lophotrochozoa</taxon>
        <taxon>Platyhelminthes</taxon>
        <taxon>Trematoda</taxon>
        <taxon>Digenea</taxon>
        <taxon>Plagiorchiida</taxon>
        <taxon>Troglotremata</taxon>
        <taxon>Troglotrematidae</taxon>
        <taxon>Paragonimus</taxon>
    </lineage>
</organism>
<proteinExistence type="predicted"/>
<feature type="domain" description="FCH" evidence="1">
    <location>
        <begin position="9"/>
        <end position="76"/>
    </location>
</feature>
<name>A0A8J4STS4_9TREM</name>
<evidence type="ECO:0000313" key="3">
    <source>
        <dbReference type="Proteomes" id="UP000748531"/>
    </source>
</evidence>
<dbReference type="InterPro" id="IPR027267">
    <property type="entry name" value="AH/BAR_dom_sf"/>
</dbReference>
<accession>A0A8J4STS4</accession>
<dbReference type="Proteomes" id="UP000748531">
    <property type="component" value="Unassembled WGS sequence"/>
</dbReference>
<dbReference type="Pfam" id="PF00611">
    <property type="entry name" value="FCH"/>
    <property type="match status" value="1"/>
</dbReference>
<comment type="caution">
    <text evidence="2">The sequence shown here is derived from an EMBL/GenBank/DDBJ whole genome shotgun (WGS) entry which is preliminary data.</text>
</comment>
<dbReference type="GO" id="GO:0030833">
    <property type="term" value="P:regulation of actin filament polymerization"/>
    <property type="evidence" value="ECO:0007669"/>
    <property type="project" value="TreeGrafter"/>
</dbReference>
<dbReference type="PANTHER" id="PTHR15735">
    <property type="entry name" value="FCH AND DOUBLE SH3 DOMAINS PROTEIN"/>
    <property type="match status" value="1"/>
</dbReference>
<dbReference type="SUPFAM" id="SSF103657">
    <property type="entry name" value="BAR/IMD domain-like"/>
    <property type="match status" value="1"/>
</dbReference>
<dbReference type="PANTHER" id="PTHR15735:SF21">
    <property type="entry name" value="PROTEIN NERVOUS WRECK"/>
    <property type="match status" value="1"/>
</dbReference>
<sequence length="188" mass="21682">MQSKHFVETELLDDPKLFCKQRAAIQRDYGQALQKLTNPFLSKELTSVMSNESDLSGGQCLWRVWRSLLDESNNLALSCLRSAETQQRLSKKVKPLKLQCVVVNKCVFEQLRIQQSDLAAYVQEMVKSHKVYAEEEKQAQDTRLKAMAAEEEIRRRSTDTFHSMAQLHRNYGKLVIRRQAYDARSASA</sequence>
<gene>
    <name evidence="2" type="ORF">PHET_01208</name>
</gene>
<protein>
    <recommendedName>
        <fullName evidence="1">FCH domain-containing protein</fullName>
    </recommendedName>
</protein>
<evidence type="ECO:0000259" key="1">
    <source>
        <dbReference type="Pfam" id="PF00611"/>
    </source>
</evidence>
<dbReference type="EMBL" id="LUCH01000373">
    <property type="protein sequence ID" value="KAF5405317.1"/>
    <property type="molecule type" value="Genomic_DNA"/>
</dbReference>
<dbReference type="AlphaFoldDB" id="A0A8J4STS4"/>
<dbReference type="OrthoDB" id="10065861at2759"/>
<evidence type="ECO:0000313" key="2">
    <source>
        <dbReference type="EMBL" id="KAF5405317.1"/>
    </source>
</evidence>
<keyword evidence="3" id="KW-1185">Reference proteome</keyword>
<dbReference type="Gene3D" id="1.20.1270.60">
    <property type="entry name" value="Arfaptin homology (AH) domain/BAR domain"/>
    <property type="match status" value="1"/>
</dbReference>
<dbReference type="GO" id="GO:0055037">
    <property type="term" value="C:recycling endosome"/>
    <property type="evidence" value="ECO:0007669"/>
    <property type="project" value="TreeGrafter"/>
</dbReference>